<dbReference type="OrthoDB" id="9770826at2"/>
<dbReference type="RefSeq" id="WP_077403204.1">
    <property type="nucleotide sequence ID" value="NZ_CP019650.1"/>
</dbReference>
<dbReference type="InterPro" id="IPR023374">
    <property type="entry name" value="AttH-like_dom_sf"/>
</dbReference>
<dbReference type="PANTHER" id="PTHR38591:SF1">
    <property type="entry name" value="BLL1000 PROTEIN"/>
    <property type="match status" value="1"/>
</dbReference>
<evidence type="ECO:0000259" key="2">
    <source>
        <dbReference type="Pfam" id="PF07143"/>
    </source>
</evidence>
<dbReference type="InterPro" id="IPR010791">
    <property type="entry name" value="AttH_dom"/>
</dbReference>
<feature type="chain" id="PRO_5012207901" evidence="1">
    <location>
        <begin position="20"/>
        <end position="367"/>
    </location>
</feature>
<dbReference type="PROSITE" id="PS51257">
    <property type="entry name" value="PROKAR_LIPOPROTEIN"/>
    <property type="match status" value="1"/>
</dbReference>
<dbReference type="KEGG" id="maga:Mag101_08000"/>
<dbReference type="Pfam" id="PF07143">
    <property type="entry name" value="CrtC"/>
    <property type="match status" value="1"/>
</dbReference>
<evidence type="ECO:0000256" key="1">
    <source>
        <dbReference type="SAM" id="SignalP"/>
    </source>
</evidence>
<dbReference type="PANTHER" id="PTHR38591">
    <property type="entry name" value="HYDROLASE"/>
    <property type="match status" value="1"/>
</dbReference>
<keyword evidence="1" id="KW-0732">Signal</keyword>
<name>A0A1Q2M4W5_9GAMM</name>
<organism evidence="3 4">
    <name type="scientific">Microbulbifer agarilyticus</name>
    <dbReference type="NCBI Taxonomy" id="260552"/>
    <lineage>
        <taxon>Bacteria</taxon>
        <taxon>Pseudomonadati</taxon>
        <taxon>Pseudomonadota</taxon>
        <taxon>Gammaproteobacteria</taxon>
        <taxon>Cellvibrionales</taxon>
        <taxon>Microbulbiferaceae</taxon>
        <taxon>Microbulbifer</taxon>
    </lineage>
</organism>
<protein>
    <submittedName>
        <fullName evidence="3">Carotenoid 1,2-hydratase</fullName>
    </submittedName>
</protein>
<accession>A0A1Q2M4W5</accession>
<dbReference type="EMBL" id="CP019650">
    <property type="protein sequence ID" value="AQQ67588.1"/>
    <property type="molecule type" value="Genomic_DNA"/>
</dbReference>
<keyword evidence="4" id="KW-1185">Reference proteome</keyword>
<feature type="domain" description="AttH" evidence="2">
    <location>
        <begin position="65"/>
        <end position="242"/>
    </location>
</feature>
<proteinExistence type="predicted"/>
<feature type="signal peptide" evidence="1">
    <location>
        <begin position="1"/>
        <end position="19"/>
    </location>
</feature>
<reference evidence="3" key="1">
    <citation type="submission" date="2017-02" db="EMBL/GenBank/DDBJ databases">
        <title>Genome of Microbulbifer agarilyticus GP101.</title>
        <authorList>
            <person name="Jung J."/>
            <person name="Bae S.S."/>
            <person name="Baek K."/>
        </authorList>
    </citation>
    <scope>NUCLEOTIDE SEQUENCE [LARGE SCALE GENOMIC DNA]</scope>
    <source>
        <strain evidence="3">GP101</strain>
    </source>
</reference>
<dbReference type="Pfam" id="PF17186">
    <property type="entry name" value="Lipocalin_9"/>
    <property type="match status" value="1"/>
</dbReference>
<evidence type="ECO:0000313" key="4">
    <source>
        <dbReference type="Proteomes" id="UP000188219"/>
    </source>
</evidence>
<dbReference type="Gene3D" id="2.40.370.10">
    <property type="entry name" value="AttH-like domain"/>
    <property type="match status" value="2"/>
</dbReference>
<gene>
    <name evidence="3" type="ORF">Mag101_08000</name>
</gene>
<dbReference type="AlphaFoldDB" id="A0A1Q2M4W5"/>
<dbReference type="SUPFAM" id="SSF159245">
    <property type="entry name" value="AttH-like"/>
    <property type="match status" value="1"/>
</dbReference>
<dbReference type="Proteomes" id="UP000188219">
    <property type="component" value="Chromosome"/>
</dbReference>
<dbReference type="STRING" id="260552.Mag101_08000"/>
<sequence length="367" mass="41552">MNSRAVVSTWLTALVLLLAACSEEPSTSSTMSALTDPPQGFKQAHPGMPVVLPQDMGAHPEFRLEWWYLTANLEDADGEQFGVQWTLFRNGIKPGPYSSGEQERKLDWRRNEVWFAHTAVSRPNQHWFADRAARGGNGQADVTAEPFHAWIDHWQLASDQDGVWTLEVVEREFRFRLRIQPRLPPIFHGEQGFSAKSAGGGGSMYFSYPDLAIEGEVAFLDNEETETFTVKGQGWFDREWSSQYLKEDQTGWDWMALHLDDKRHLMVFRVRGAEDFYSATLVAADGTTTPLKPGDFTLSAMDYRNTRYGRVPVVWRLTVPSANLELDVHSWPGEYWNTGAMRYWEGPVTVKGSHSGAGYLEMTGYGD</sequence>
<evidence type="ECO:0000313" key="3">
    <source>
        <dbReference type="EMBL" id="AQQ67588.1"/>
    </source>
</evidence>